<comment type="function">
    <text evidence="7">The normal physiological role of the enzyme is unknown, but it is not essential for the viability of yeast cells. Has aminopeptidase activity, shortening substrate peptides sequentially by 1 amino acid. Has bleomycin hydrolase activity, which can protect the cell from the toxic effects of bleomycin. Has homocysteine-thiolactonase activity, protecting the cell against homocysteine toxicity. Acts as a repressor in the GAL4 regulatory system, but this does not require either the peptidase or nucleic acid-binding activities.</text>
</comment>
<feature type="active site" evidence="10">
    <location>
        <position position="437"/>
    </location>
</feature>
<accession>A0A1B2JHB4</accession>
<dbReference type="GO" id="GO:0004197">
    <property type="term" value="F:cysteine-type endopeptidase activity"/>
    <property type="evidence" value="ECO:0007669"/>
    <property type="project" value="UniProtKB-EC"/>
</dbReference>
<evidence type="ECO:0000313" key="12">
    <source>
        <dbReference type="Proteomes" id="UP000094565"/>
    </source>
</evidence>
<organism evidence="11 12">
    <name type="scientific">Komagataella pastoris</name>
    <name type="common">Yeast</name>
    <name type="synonym">Pichia pastoris</name>
    <dbReference type="NCBI Taxonomy" id="4922"/>
    <lineage>
        <taxon>Eukaryota</taxon>
        <taxon>Fungi</taxon>
        <taxon>Dikarya</taxon>
        <taxon>Ascomycota</taxon>
        <taxon>Saccharomycotina</taxon>
        <taxon>Pichiomycetes</taxon>
        <taxon>Pichiales</taxon>
        <taxon>Pichiaceae</taxon>
        <taxon>Komagataella</taxon>
    </lineage>
</organism>
<dbReference type="GO" id="GO:0070005">
    <property type="term" value="F:cysteine-type aminopeptidase activity"/>
    <property type="evidence" value="ECO:0007669"/>
    <property type="project" value="InterPro"/>
</dbReference>
<dbReference type="InterPro" id="IPR025660">
    <property type="entry name" value="Pept_his_AS"/>
</dbReference>
<keyword evidence="9" id="KW-0963">Cytoplasm</keyword>
<comment type="similarity">
    <text evidence="9">Belongs to the peptidase C1 family.</text>
</comment>
<evidence type="ECO:0000256" key="4">
    <source>
        <dbReference type="ARBA" id="ARBA00022670"/>
    </source>
</evidence>
<evidence type="ECO:0000313" key="11">
    <source>
        <dbReference type="EMBL" id="ANZ77235.1"/>
    </source>
</evidence>
<dbReference type="PANTHER" id="PTHR10363">
    <property type="entry name" value="BLEOMYCIN HYDROLASE"/>
    <property type="match status" value="1"/>
</dbReference>
<evidence type="ECO:0000256" key="7">
    <source>
        <dbReference type="ARBA" id="ARBA00025347"/>
    </source>
</evidence>
<proteinExistence type="inferred from homology"/>
<dbReference type="GO" id="GO:0009636">
    <property type="term" value="P:response to toxic substance"/>
    <property type="evidence" value="ECO:0007669"/>
    <property type="project" value="TreeGrafter"/>
</dbReference>
<dbReference type="GO" id="GO:0006508">
    <property type="term" value="P:proteolysis"/>
    <property type="evidence" value="ECO:0007669"/>
    <property type="project" value="UniProtKB-KW"/>
</dbReference>
<feature type="active site" evidence="10">
    <location>
        <position position="458"/>
    </location>
</feature>
<protein>
    <recommendedName>
        <fullName evidence="3 9">Cysteine proteinase 1, mitochondrial</fullName>
        <ecNumber evidence="2 9">3.4.22.40</ecNumber>
    </recommendedName>
</protein>
<evidence type="ECO:0000256" key="9">
    <source>
        <dbReference type="PIRNR" id="PIRNR005700"/>
    </source>
</evidence>
<keyword evidence="5 9" id="KW-0378">Hydrolase</keyword>
<keyword evidence="9" id="KW-0496">Mitochondrion</keyword>
<comment type="subcellular location">
    <subcellularLocation>
        <location evidence="9">Mitochondrion</location>
    </subcellularLocation>
    <subcellularLocation>
        <location evidence="9">Cytoplasm</location>
    </subcellularLocation>
</comment>
<dbReference type="PROSITE" id="PS00639">
    <property type="entry name" value="THIOL_PROTEASE_HIS"/>
    <property type="match status" value="1"/>
</dbReference>
<gene>
    <name evidence="11" type="primary">LAP3</name>
    <name evidence="11" type="ORF">ATY40_BA7504049</name>
</gene>
<dbReference type="GO" id="GO:0043418">
    <property type="term" value="P:homocysteine catabolic process"/>
    <property type="evidence" value="ECO:0007669"/>
    <property type="project" value="TreeGrafter"/>
</dbReference>
<dbReference type="CDD" id="cd00585">
    <property type="entry name" value="Peptidase_C1B"/>
    <property type="match status" value="1"/>
</dbReference>
<comment type="subunit">
    <text evidence="8">Homohexamer. Binds to nucleic acids. Binds single-stranded DNA and RNA with higher affinity than double-stranded DNA.</text>
</comment>
<comment type="function">
    <text evidence="9">Has aminopeptidase activity, shortening substrate peptides sequentially by 1 amino acid. Has bleomycin hydrolase activity, which can protect the cell from the toxic effects of bleomycin. Has homocysteine-thiolactonase activity, protecting the cell against homocysteine toxicity.</text>
</comment>
<dbReference type="GO" id="GO:0005739">
    <property type="term" value="C:mitochondrion"/>
    <property type="evidence" value="ECO:0007669"/>
    <property type="project" value="UniProtKB-SubCell"/>
</dbReference>
<dbReference type="SUPFAM" id="SSF54001">
    <property type="entry name" value="Cysteine proteinases"/>
    <property type="match status" value="1"/>
</dbReference>
<feature type="active site" evidence="10">
    <location>
        <position position="138"/>
    </location>
</feature>
<dbReference type="Gene3D" id="3.90.70.10">
    <property type="entry name" value="Cysteine proteinases"/>
    <property type="match status" value="1"/>
</dbReference>
<evidence type="ECO:0000256" key="3">
    <source>
        <dbReference type="ARBA" id="ARBA00016900"/>
    </source>
</evidence>
<dbReference type="EC" id="3.4.22.40" evidence="2 9"/>
<dbReference type="Proteomes" id="UP000094565">
    <property type="component" value="Chromosome 3"/>
</dbReference>
<dbReference type="AlphaFoldDB" id="A0A1B2JHB4"/>
<evidence type="ECO:0000256" key="10">
    <source>
        <dbReference type="PIRSR" id="PIRSR005700-1"/>
    </source>
</evidence>
<dbReference type="InterPro" id="IPR000169">
    <property type="entry name" value="Pept_cys_AS"/>
</dbReference>
<evidence type="ECO:0000256" key="8">
    <source>
        <dbReference type="ARBA" id="ARBA00026080"/>
    </source>
</evidence>
<sequence>MGANTSTLPKRTFKPVVNEPEQLSNQELIERLQCLLSKNATNSEVFNEKGEYDLIEKTSVVSQEAQNNPINAANLDVWETKLLSDPKNQLALNCFTGNNITDIIENNQAVSKANRNLFNYEVKFSGGPITNQKSSGRCWIFASTNVFKSQIKSKFSLDSFELSQNYLFFYDKLEKSNYFLHNIIESADEDLDSRLNQFLLDVPINDGGQWDMIVNLVEKYGLVPHDIYPDSFSATSSSRLNYIITNKLREFALILRKLVNTEGMSTLNAKENILSVKETMIKEIYSILALTLGVPPKADDEIVWDYKDKFGNYLSITTTPKKFYKKILGVDATEYFSVINDPRNEYNKLYTVDKLNNVLGGKPIEYVNAELPTIKEILIKMIKKNEPVFFGSDVGKFEDTKLGLMDVNSWDYELGFGTNLNIDKKARLLTGSSQMTHAMVITGVHLIDGKPVRWKVENSWGTDVGHDGYFIMTDEWFDQYVFQIVTSSKYAPAELVSIWKSGDYQILPFYDPMGALA</sequence>
<reference evidence="11 12" key="1">
    <citation type="submission" date="2016-02" db="EMBL/GenBank/DDBJ databases">
        <title>Comparative genomic and transcriptomic foundation for Pichia pastoris.</title>
        <authorList>
            <person name="Love K.R."/>
            <person name="Shah K.A."/>
            <person name="Whittaker C.A."/>
            <person name="Wu J."/>
            <person name="Bartlett M.C."/>
            <person name="Ma D."/>
            <person name="Leeson R.L."/>
            <person name="Priest M."/>
            <person name="Young S.K."/>
            <person name="Love J.C."/>
        </authorList>
    </citation>
    <scope>NUCLEOTIDE SEQUENCE [LARGE SCALE GENOMIC DNA]</scope>
    <source>
        <strain evidence="11 12">ATCC 28485</strain>
    </source>
</reference>
<evidence type="ECO:0000256" key="6">
    <source>
        <dbReference type="ARBA" id="ARBA00022807"/>
    </source>
</evidence>
<evidence type="ECO:0000256" key="1">
    <source>
        <dbReference type="ARBA" id="ARBA00000423"/>
    </source>
</evidence>
<name>A0A1B2JHB4_PICPA</name>
<dbReference type="Pfam" id="PF03051">
    <property type="entry name" value="Peptidase_C1_2"/>
    <property type="match status" value="1"/>
</dbReference>
<dbReference type="InterPro" id="IPR038765">
    <property type="entry name" value="Papain-like_cys_pep_sf"/>
</dbReference>
<dbReference type="PIRSF" id="PIRSF005700">
    <property type="entry name" value="PepC"/>
    <property type="match status" value="1"/>
</dbReference>
<keyword evidence="6 9" id="KW-0788">Thiol protease</keyword>
<keyword evidence="4 9" id="KW-0645">Protease</keyword>
<comment type="catalytic activity">
    <reaction evidence="1 9">
        <text>Inactivates bleomycin B2 (a cytotoxic glycometallopeptide) by hydrolysis of a carboxyamide bond of beta-aminoalanine, but also shows general aminopeptidase activity. The specificity varies somewhat with source, but amino acid arylamides of Met, Leu and Ala are preferred.</text>
        <dbReference type="EC" id="3.4.22.40"/>
    </reaction>
</comment>
<dbReference type="PANTHER" id="PTHR10363:SF2">
    <property type="entry name" value="BLEOMYCIN HYDROLASE"/>
    <property type="match status" value="1"/>
</dbReference>
<dbReference type="OrthoDB" id="2666448at2759"/>
<dbReference type="InterPro" id="IPR004134">
    <property type="entry name" value="Peptidase_C1B"/>
</dbReference>
<dbReference type="EMBL" id="CP014586">
    <property type="protein sequence ID" value="ANZ77235.1"/>
    <property type="molecule type" value="Genomic_DNA"/>
</dbReference>
<evidence type="ECO:0000256" key="5">
    <source>
        <dbReference type="ARBA" id="ARBA00022801"/>
    </source>
</evidence>
<dbReference type="PROSITE" id="PS00139">
    <property type="entry name" value="THIOL_PROTEASE_CYS"/>
    <property type="match status" value="1"/>
</dbReference>
<evidence type="ECO:0000256" key="2">
    <source>
        <dbReference type="ARBA" id="ARBA00012465"/>
    </source>
</evidence>
<keyword evidence="12" id="KW-1185">Reference proteome</keyword>